<dbReference type="OrthoDB" id="6340140at2759"/>
<gene>
    <name evidence="2" type="ORF">DGAL_LOCUS9193</name>
</gene>
<reference evidence="2" key="1">
    <citation type="submission" date="2021-11" db="EMBL/GenBank/DDBJ databases">
        <authorList>
            <person name="Schell T."/>
        </authorList>
    </citation>
    <scope>NUCLEOTIDE SEQUENCE</scope>
    <source>
        <strain evidence="2">M5</strain>
    </source>
</reference>
<keyword evidence="1" id="KW-0732">Signal</keyword>
<dbReference type="Proteomes" id="UP000789390">
    <property type="component" value="Unassembled WGS sequence"/>
</dbReference>
<accession>A0A8J2RMN8</accession>
<organism evidence="2 3">
    <name type="scientific">Daphnia galeata</name>
    <dbReference type="NCBI Taxonomy" id="27404"/>
    <lineage>
        <taxon>Eukaryota</taxon>
        <taxon>Metazoa</taxon>
        <taxon>Ecdysozoa</taxon>
        <taxon>Arthropoda</taxon>
        <taxon>Crustacea</taxon>
        <taxon>Branchiopoda</taxon>
        <taxon>Diplostraca</taxon>
        <taxon>Cladocera</taxon>
        <taxon>Anomopoda</taxon>
        <taxon>Daphniidae</taxon>
        <taxon>Daphnia</taxon>
    </lineage>
</organism>
<evidence type="ECO:0000313" key="3">
    <source>
        <dbReference type="Proteomes" id="UP000789390"/>
    </source>
</evidence>
<dbReference type="AlphaFoldDB" id="A0A8J2RMN8"/>
<proteinExistence type="predicted"/>
<evidence type="ECO:0000256" key="1">
    <source>
        <dbReference type="SAM" id="SignalP"/>
    </source>
</evidence>
<evidence type="ECO:0000313" key="2">
    <source>
        <dbReference type="EMBL" id="CAH0106045.1"/>
    </source>
</evidence>
<sequence length="164" mass="18867">MLAFLIVGLLLSAVQNIRTQPSLNEIAETPQPITANPLRWARQHSSEEMLPFERINPRFWLGPEYRQAFRQMAQMRDDLVDSLTDNGLNVYRVADGFIAHGSNAMDRTDIRGPSRERIQIATSDEQPNMEKRDSCKLINVSLQALQSRKKTSDFSRRTDIRTCY</sequence>
<protein>
    <submittedName>
        <fullName evidence="2">Uncharacterized protein</fullName>
    </submittedName>
</protein>
<comment type="caution">
    <text evidence="2">The sequence shown here is derived from an EMBL/GenBank/DDBJ whole genome shotgun (WGS) entry which is preliminary data.</text>
</comment>
<dbReference type="EMBL" id="CAKKLH010000212">
    <property type="protein sequence ID" value="CAH0106045.1"/>
    <property type="molecule type" value="Genomic_DNA"/>
</dbReference>
<feature type="chain" id="PRO_5035289721" evidence="1">
    <location>
        <begin position="20"/>
        <end position="164"/>
    </location>
</feature>
<feature type="signal peptide" evidence="1">
    <location>
        <begin position="1"/>
        <end position="19"/>
    </location>
</feature>
<name>A0A8J2RMN8_9CRUS</name>
<keyword evidence="3" id="KW-1185">Reference proteome</keyword>